<dbReference type="SUPFAM" id="SSF81665">
    <property type="entry name" value="Calcium ATPase, transmembrane domain M"/>
    <property type="match status" value="1"/>
</dbReference>
<dbReference type="GO" id="GO:0045332">
    <property type="term" value="P:phospholipid translocation"/>
    <property type="evidence" value="ECO:0007669"/>
    <property type="project" value="TreeGrafter"/>
</dbReference>
<evidence type="ECO:0000256" key="12">
    <source>
        <dbReference type="ARBA" id="ARBA00034036"/>
    </source>
</evidence>
<feature type="compositionally biased region" description="Polar residues" evidence="18">
    <location>
        <begin position="41"/>
        <end position="50"/>
    </location>
</feature>
<feature type="binding site" evidence="14">
    <location>
        <position position="749"/>
    </location>
    <ligand>
        <name>ATP</name>
        <dbReference type="ChEBI" id="CHEBI:30616"/>
    </ligand>
</feature>
<keyword evidence="11 16" id="KW-0472">Membrane</keyword>
<feature type="binding site" evidence="14">
    <location>
        <position position="999"/>
    </location>
    <ligand>
        <name>ATP</name>
        <dbReference type="ChEBI" id="CHEBI:30616"/>
    </ligand>
</feature>
<dbReference type="InParanoid" id="A0A024GRZ7"/>
<keyword evidence="5 15" id="KW-0479">Metal-binding</keyword>
<dbReference type="InterPro" id="IPR032631">
    <property type="entry name" value="P-type_ATPase_N"/>
</dbReference>
<feature type="binding site" evidence="15">
    <location>
        <position position="567"/>
    </location>
    <ligand>
        <name>Mg(2+)</name>
        <dbReference type="ChEBI" id="CHEBI:18420"/>
    </ligand>
</feature>
<evidence type="ECO:0000256" key="6">
    <source>
        <dbReference type="ARBA" id="ARBA00022741"/>
    </source>
</evidence>
<feature type="domain" description="P-type ATPase C-terminal" evidence="20">
    <location>
        <begin position="1022"/>
        <end position="1271"/>
    </location>
</feature>
<dbReference type="InterPro" id="IPR023299">
    <property type="entry name" value="ATPase_P-typ_cyto_dom_N"/>
</dbReference>
<dbReference type="GO" id="GO:0005886">
    <property type="term" value="C:plasma membrane"/>
    <property type="evidence" value="ECO:0007669"/>
    <property type="project" value="TreeGrafter"/>
</dbReference>
<dbReference type="PANTHER" id="PTHR24092">
    <property type="entry name" value="PROBABLE PHOSPHOLIPID-TRANSPORTING ATPASE"/>
    <property type="match status" value="1"/>
</dbReference>
<feature type="compositionally biased region" description="Basic and acidic residues" evidence="18">
    <location>
        <begin position="72"/>
        <end position="81"/>
    </location>
</feature>
<evidence type="ECO:0000256" key="18">
    <source>
        <dbReference type="SAM" id="MobiDB-lite"/>
    </source>
</evidence>
<organism evidence="21 22">
    <name type="scientific">Albugo candida</name>
    <dbReference type="NCBI Taxonomy" id="65357"/>
    <lineage>
        <taxon>Eukaryota</taxon>
        <taxon>Sar</taxon>
        <taxon>Stramenopiles</taxon>
        <taxon>Oomycota</taxon>
        <taxon>Peronosporomycetes</taxon>
        <taxon>Albuginales</taxon>
        <taxon>Albuginaceae</taxon>
        <taxon>Albugo</taxon>
    </lineage>
</organism>
<dbReference type="InterPro" id="IPR032630">
    <property type="entry name" value="P_typ_ATPase_c"/>
</dbReference>
<dbReference type="InterPro" id="IPR044492">
    <property type="entry name" value="P_typ_ATPase_HD_dom"/>
</dbReference>
<evidence type="ECO:0000259" key="19">
    <source>
        <dbReference type="Pfam" id="PF16209"/>
    </source>
</evidence>
<feature type="transmembrane region" description="Helical" evidence="16">
    <location>
        <begin position="451"/>
        <end position="472"/>
    </location>
</feature>
<evidence type="ECO:0000256" key="14">
    <source>
        <dbReference type="PIRSR" id="PIRSR606539-2"/>
    </source>
</evidence>
<feature type="binding site" evidence="14">
    <location>
        <position position="1000"/>
    </location>
    <ligand>
        <name>ATP</name>
        <dbReference type="ChEBI" id="CHEBI:30616"/>
    </ligand>
</feature>
<feature type="transmembrane region" description="Helical" evidence="16">
    <location>
        <begin position="1168"/>
        <end position="1188"/>
    </location>
</feature>
<gene>
    <name evidence="21" type="ORF">BN9_106500</name>
</gene>
<dbReference type="SUPFAM" id="SSF56784">
    <property type="entry name" value="HAD-like"/>
    <property type="match status" value="1"/>
</dbReference>
<feature type="binding site" evidence="14">
    <location>
        <position position="567"/>
    </location>
    <ligand>
        <name>ATP</name>
        <dbReference type="ChEBI" id="CHEBI:30616"/>
    </ligand>
</feature>
<evidence type="ECO:0000256" key="8">
    <source>
        <dbReference type="ARBA" id="ARBA00022842"/>
    </source>
</evidence>
<accession>A0A024GRZ7</accession>
<feature type="binding site" evidence="14">
    <location>
        <position position="685"/>
    </location>
    <ligand>
        <name>ATP</name>
        <dbReference type="ChEBI" id="CHEBI:30616"/>
    </ligand>
</feature>
<dbReference type="Pfam" id="PF13246">
    <property type="entry name" value="Cation_ATPase"/>
    <property type="match status" value="1"/>
</dbReference>
<keyword evidence="22" id="KW-1185">Reference proteome</keyword>
<evidence type="ECO:0000256" key="13">
    <source>
        <dbReference type="PIRSR" id="PIRSR606539-1"/>
    </source>
</evidence>
<feature type="binding site" evidence="14">
    <location>
        <position position="568"/>
    </location>
    <ligand>
        <name>ATP</name>
        <dbReference type="ChEBI" id="CHEBI:30616"/>
    </ligand>
</feature>
<feature type="binding site" evidence="14">
    <location>
        <position position="969"/>
    </location>
    <ligand>
        <name>ATP</name>
        <dbReference type="ChEBI" id="CHEBI:30616"/>
    </ligand>
</feature>
<evidence type="ECO:0000313" key="21">
    <source>
        <dbReference type="EMBL" id="CCI49336.1"/>
    </source>
</evidence>
<feature type="binding site" evidence="15">
    <location>
        <position position="1000"/>
    </location>
    <ligand>
        <name>Mg(2+)</name>
        <dbReference type="ChEBI" id="CHEBI:18420"/>
    </ligand>
</feature>
<keyword evidence="4 16" id="KW-0812">Transmembrane</keyword>
<keyword evidence="10 16" id="KW-1133">Transmembrane helix</keyword>
<feature type="transmembrane region" description="Helical" evidence="16">
    <location>
        <begin position="1086"/>
        <end position="1106"/>
    </location>
</feature>
<dbReference type="FunCoup" id="A0A024GRZ7">
    <property type="interactions" value="5"/>
</dbReference>
<feature type="binding site" evidence="14">
    <location>
        <position position="874"/>
    </location>
    <ligand>
        <name>ATP</name>
        <dbReference type="ChEBI" id="CHEBI:30616"/>
    </ligand>
</feature>
<proteinExistence type="inferred from homology"/>
<dbReference type="OrthoDB" id="377733at2759"/>
<feature type="transmembrane region" description="Helical" evidence="16">
    <location>
        <begin position="1242"/>
        <end position="1259"/>
    </location>
</feature>
<evidence type="ECO:0000256" key="16">
    <source>
        <dbReference type="RuleBase" id="RU362033"/>
    </source>
</evidence>
<keyword evidence="3" id="KW-0813">Transport</keyword>
<feature type="binding site" evidence="14">
    <location>
        <position position="569"/>
    </location>
    <ligand>
        <name>ATP</name>
        <dbReference type="ChEBI" id="CHEBI:30616"/>
    </ligand>
</feature>
<evidence type="ECO:0000256" key="7">
    <source>
        <dbReference type="ARBA" id="ARBA00022840"/>
    </source>
</evidence>
<feature type="binding site" evidence="14">
    <location>
        <position position="876"/>
    </location>
    <ligand>
        <name>ATP</name>
        <dbReference type="ChEBI" id="CHEBI:30616"/>
    </ligand>
</feature>
<evidence type="ECO:0000256" key="3">
    <source>
        <dbReference type="ARBA" id="ARBA00022448"/>
    </source>
</evidence>
<feature type="binding site" evidence="14">
    <location>
        <position position="726"/>
    </location>
    <ligand>
        <name>ATP</name>
        <dbReference type="ChEBI" id="CHEBI:30616"/>
    </ligand>
</feature>
<dbReference type="PROSITE" id="PS00154">
    <property type="entry name" value="ATPASE_E1_E2"/>
    <property type="match status" value="1"/>
</dbReference>
<feature type="transmembrane region" description="Helical" evidence="16">
    <location>
        <begin position="1136"/>
        <end position="1156"/>
    </location>
</feature>
<feature type="binding site" evidence="14">
    <location>
        <position position="975"/>
    </location>
    <ligand>
        <name>ATP</name>
        <dbReference type="ChEBI" id="CHEBI:30616"/>
    </ligand>
</feature>
<name>A0A024GRZ7_9STRA</name>
<keyword evidence="6 14" id="KW-0547">Nucleotide-binding</keyword>
<dbReference type="InterPro" id="IPR023214">
    <property type="entry name" value="HAD_sf"/>
</dbReference>
<dbReference type="Gene3D" id="3.40.1110.10">
    <property type="entry name" value="Calcium-transporting ATPase, cytoplasmic domain N"/>
    <property type="match status" value="1"/>
</dbReference>
<evidence type="ECO:0000256" key="9">
    <source>
        <dbReference type="ARBA" id="ARBA00022967"/>
    </source>
</evidence>
<feature type="binding site" evidence="15">
    <location>
        <position position="569"/>
    </location>
    <ligand>
        <name>Mg(2+)</name>
        <dbReference type="ChEBI" id="CHEBI:18420"/>
    </ligand>
</feature>
<feature type="compositionally biased region" description="Polar residues" evidence="18">
    <location>
        <begin position="1"/>
        <end position="10"/>
    </location>
</feature>
<dbReference type="InterPro" id="IPR001757">
    <property type="entry name" value="P_typ_ATPase"/>
</dbReference>
<comment type="cofactor">
    <cofactor evidence="15">
        <name>Mg(2+)</name>
        <dbReference type="ChEBI" id="CHEBI:18420"/>
    </cofactor>
</comment>
<dbReference type="Pfam" id="PF16212">
    <property type="entry name" value="PhoLip_ATPase_C"/>
    <property type="match status" value="1"/>
</dbReference>
<dbReference type="EMBL" id="CAIX01000291">
    <property type="protein sequence ID" value="CCI49336.1"/>
    <property type="molecule type" value="Genomic_DNA"/>
</dbReference>
<evidence type="ECO:0000256" key="4">
    <source>
        <dbReference type="ARBA" id="ARBA00022692"/>
    </source>
</evidence>
<dbReference type="SUPFAM" id="SSF81660">
    <property type="entry name" value="Metal cation-transporting ATPase, ATP-binding domain N"/>
    <property type="match status" value="1"/>
</dbReference>
<reference evidence="21 22" key="1">
    <citation type="submission" date="2012-05" db="EMBL/GenBank/DDBJ databases">
        <title>Recombination and specialization in a pathogen metapopulation.</title>
        <authorList>
            <person name="Gardiner A."/>
            <person name="Kemen E."/>
            <person name="Schultz-Larsen T."/>
            <person name="MacLean D."/>
            <person name="Van Oosterhout C."/>
            <person name="Jones J.D.G."/>
        </authorList>
    </citation>
    <scope>NUCLEOTIDE SEQUENCE [LARGE SCALE GENOMIC DNA]</scope>
    <source>
        <strain evidence="21 22">Ac Nc2</strain>
    </source>
</reference>
<dbReference type="GO" id="GO:0140326">
    <property type="term" value="F:ATPase-coupled intramembrane lipid transporter activity"/>
    <property type="evidence" value="ECO:0007669"/>
    <property type="project" value="UniProtKB-EC"/>
</dbReference>
<keyword evidence="7 14" id="KW-0067">ATP-binding</keyword>
<feature type="domain" description="P-type ATPase N-terminal" evidence="19">
    <location>
        <begin position="177"/>
        <end position="242"/>
    </location>
</feature>
<dbReference type="InterPro" id="IPR008250">
    <property type="entry name" value="ATPase_P-typ_transduc_dom_A_sf"/>
</dbReference>
<dbReference type="Pfam" id="PF16209">
    <property type="entry name" value="PhoLip_ATPase_N"/>
    <property type="match status" value="1"/>
</dbReference>
<evidence type="ECO:0000256" key="5">
    <source>
        <dbReference type="ARBA" id="ARBA00022723"/>
    </source>
</evidence>
<comment type="caution">
    <text evidence="21">The sequence shown here is derived from an EMBL/GenBank/DDBJ whole genome shotgun (WGS) entry which is preliminary data.</text>
</comment>
<feature type="compositionally biased region" description="Low complexity" evidence="18">
    <location>
        <begin position="62"/>
        <end position="71"/>
    </location>
</feature>
<dbReference type="STRING" id="65357.A0A024GRZ7"/>
<feature type="region of interest" description="Disordered" evidence="18">
    <location>
        <begin position="1"/>
        <end position="96"/>
    </location>
</feature>
<comment type="subcellular location">
    <subcellularLocation>
        <location evidence="1">Endomembrane system</location>
        <topology evidence="1">Multi-pass membrane protein</topology>
    </subcellularLocation>
    <subcellularLocation>
        <location evidence="16">Membrane</location>
        <topology evidence="16">Multi-pass membrane protein</topology>
    </subcellularLocation>
</comment>
<comment type="similarity">
    <text evidence="2 16">Belongs to the cation transport ATPase (P-type) (TC 3.A.3) family. Type IV subfamily.</text>
</comment>
<feature type="active site" description="4-aspartylphosphate intermediate" evidence="13">
    <location>
        <position position="567"/>
    </location>
</feature>
<dbReference type="PRINTS" id="PR00119">
    <property type="entry name" value="CATATPASE"/>
</dbReference>
<feature type="binding site" evidence="14">
    <location>
        <position position="787"/>
    </location>
    <ligand>
        <name>ATP</name>
        <dbReference type="ChEBI" id="CHEBI:30616"/>
    </ligand>
</feature>
<feature type="binding site" evidence="15">
    <location>
        <position position="996"/>
    </location>
    <ligand>
        <name>Mg(2+)</name>
        <dbReference type="ChEBI" id="CHEBI:18420"/>
    </ligand>
</feature>
<dbReference type="SUPFAM" id="SSF81653">
    <property type="entry name" value="Calcium ATPase, transduction domain A"/>
    <property type="match status" value="1"/>
</dbReference>
<feature type="transmembrane region" description="Helical" evidence="16">
    <location>
        <begin position="1053"/>
        <end position="1074"/>
    </location>
</feature>
<dbReference type="PANTHER" id="PTHR24092:SF180">
    <property type="entry name" value="PHOSPHOLIPID-TRANSPORTING ATPASE DNF1-RELATED"/>
    <property type="match status" value="1"/>
</dbReference>
<evidence type="ECO:0000313" key="22">
    <source>
        <dbReference type="Proteomes" id="UP000053237"/>
    </source>
</evidence>
<dbReference type="GO" id="GO:0016887">
    <property type="term" value="F:ATP hydrolysis activity"/>
    <property type="evidence" value="ECO:0007669"/>
    <property type="project" value="InterPro"/>
</dbReference>
<dbReference type="InterPro" id="IPR006539">
    <property type="entry name" value="P-type_ATPase_IV"/>
</dbReference>
<dbReference type="Proteomes" id="UP000053237">
    <property type="component" value="Unassembled WGS sequence"/>
</dbReference>
<keyword evidence="9 16" id="KW-1278">Translocase</keyword>
<evidence type="ECO:0000256" key="2">
    <source>
        <dbReference type="ARBA" id="ARBA00008109"/>
    </source>
</evidence>
<evidence type="ECO:0000256" key="17">
    <source>
        <dbReference type="SAM" id="Coils"/>
    </source>
</evidence>
<dbReference type="EC" id="7.6.2.1" evidence="16"/>
<dbReference type="SFLD" id="SFLDG00002">
    <property type="entry name" value="C1.7:_P-type_atpase_like"/>
    <property type="match status" value="1"/>
</dbReference>
<dbReference type="InterPro" id="IPR036412">
    <property type="entry name" value="HAD-like_sf"/>
</dbReference>
<feature type="binding site" evidence="14">
    <location>
        <position position="875"/>
    </location>
    <ligand>
        <name>ATP</name>
        <dbReference type="ChEBI" id="CHEBI:30616"/>
    </ligand>
</feature>
<dbReference type="GO" id="GO:0005524">
    <property type="term" value="F:ATP binding"/>
    <property type="evidence" value="ECO:0007669"/>
    <property type="project" value="UniProtKB-UniRule"/>
</dbReference>
<evidence type="ECO:0000256" key="1">
    <source>
        <dbReference type="ARBA" id="ARBA00004127"/>
    </source>
</evidence>
<evidence type="ECO:0000256" key="10">
    <source>
        <dbReference type="ARBA" id="ARBA00022989"/>
    </source>
</evidence>
<dbReference type="FunFam" id="3.40.50.1000:FF:000080">
    <property type="entry name" value="Phospholipid-transporting ATPase"/>
    <property type="match status" value="1"/>
</dbReference>
<dbReference type="FunFam" id="3.40.1110.10:FF:000231">
    <property type="entry name" value="Phospholipid-transporting ATPase"/>
    <property type="match status" value="1"/>
</dbReference>
<dbReference type="NCBIfam" id="TIGR01652">
    <property type="entry name" value="ATPase-Plipid"/>
    <property type="match status" value="1"/>
</dbReference>
<dbReference type="GO" id="GO:0000287">
    <property type="term" value="F:magnesium ion binding"/>
    <property type="evidence" value="ECO:0007669"/>
    <property type="project" value="UniProtKB-UniRule"/>
</dbReference>
<evidence type="ECO:0000259" key="20">
    <source>
        <dbReference type="Pfam" id="PF16212"/>
    </source>
</evidence>
<evidence type="ECO:0000256" key="15">
    <source>
        <dbReference type="PIRSR" id="PIRSR606539-3"/>
    </source>
</evidence>
<keyword evidence="17" id="KW-0175">Coiled coil</keyword>
<keyword evidence="8 15" id="KW-0460">Magnesium</keyword>
<feature type="coiled-coil region" evidence="17">
    <location>
        <begin position="801"/>
        <end position="835"/>
    </location>
</feature>
<dbReference type="SFLD" id="SFLDF00027">
    <property type="entry name" value="p-type_atpase"/>
    <property type="match status" value="1"/>
</dbReference>
<protein>
    <recommendedName>
        <fullName evidence="16">Phospholipid-transporting ATPase</fullName>
        <ecNumber evidence="16">7.6.2.1</ecNumber>
    </recommendedName>
</protein>
<dbReference type="Gene3D" id="3.40.50.1000">
    <property type="entry name" value="HAD superfamily/HAD-like"/>
    <property type="match status" value="1"/>
</dbReference>
<feature type="transmembrane region" description="Helical" evidence="16">
    <location>
        <begin position="502"/>
        <end position="521"/>
    </location>
</feature>
<dbReference type="NCBIfam" id="TIGR01494">
    <property type="entry name" value="ATPase_P-type"/>
    <property type="match status" value="1"/>
</dbReference>
<comment type="catalytic activity">
    <reaction evidence="12 16">
        <text>ATP + H2O + phospholipidSide 1 = ADP + phosphate + phospholipidSide 2.</text>
        <dbReference type="EC" id="7.6.2.1"/>
    </reaction>
</comment>
<sequence length="1522" mass="170041">MSHRGASTSHEVQELLGDLSSPSSADHAALPTCDSPAILGSLSSVNSAPQDNLPVLPNPPASQSTSSQESSLKPDDAREKNPTSMLDRLNARRHGYTHTKIPSIEDNIGASSREDHGLNPLGSNCEFNSSDLKGGGNHISVGRPLSEATKRCSNSVCSSEIAKDVKSNTQSQSGRQIFFNDPLRNAPYATISNVIITSKFTIFTFLPKFLYQSFTKMANFFFLVVCILQSVKSISNTYGYPTNAPVLITVLSIDAIFAIMEDRRRHKADKEANSRNCHIIKNGHFVDSLWSEVRVGDIVQILNREIIPADVLILSVNEPVGEAASGICYVETKSLDGETNLKLRQAIPATMSSLVNPSELMLLNGNVKYEDPNPYISKFTGKVEIALSQECGTEVSPISMKNILLRGCTLRNTEWVYGVVLNTGNDTKIMQSTSAAPLKTSDLLHMINRMILWLCGFLLCACVAAALVNRIWQTSILGRLWYLPVANNQSISISWKQTVQMVFYYFLLLYQLIPISLYVSMTTVKFLQAQFISWDLEMYHEETDTPAIVRSMELNEELGQISYIFSDKTGTLTRNVMEFRKVCINGVSYGSGTTEVGRAARARARASGQAEKDEFVTEEPPSTTPYVNFVDPKLFKLLENNCDPENKVQHEKAIQFFEHLAICHTVIPERLESGEIRLSASSPDEQALVAGAGFMGFKFQTRSVGRAVVNILGKEQVFQVLEVLEFNSTRKRMSVIVRKPNGELVLYTKGADMMVYPRLKADVDTAAKHVQEKTKEYMELYADEGLRTLAIACKPLDEAAYKKWKRQYDDAISDISEMERRKEGKSNAIDNLMEEIECDLELLGATAIEDKLQDGVSSCLTRLLAAGINVWMLTGDKEETAINIGYACSLLDNSVTQIVFNCTSYPTEEVLRKKLIYVTGEHEERLLQQETAKIALIIDGEALELALRPSTADYLMKFARHCSVVICNRVSPAQKAEMVRLVRLSLPHLRTLAIGDGANDVAMIQAAHVGIGISGQEGMQAVNSSDYAIAQFRFLERLLLVHGRWNYRRISKLVLYMFYKNITLVMAQYLYGFLSGASGSKLYWEFAVQVYNIFFTGLPILVTGVLDQDFPAAYSVKYPVLYQRGLQRMDFNLYQFFRWVSAAVYESIVIFLVTILGYRTVYTDESRVEFGMCAFTLTVLVVNCKIWLIAETWNWLSITCWLASIFAWFCIAHIGTTVENFASVNINYDEFGSFVPTANSNVYMMLLFVGTCIALLRHFTWKQYERMFNPTAVQILQQQVGKSSRCISVHELETQTLSLSMMSNDIVIMDIEKPSLEEEELSQSQLRRLRIAEKVNSGAPVSMQSEKNAMRMDGVTTIDEDQETDYYDGLLKLKMRKRTQREQKVPLIGGIDEDATRDVSLKEPRAESSLCTPSTGFQLLGQQNASDLSAARQQSVASYSTSYSASVYNASFNDNGASYYPDAPFRLNKASLPNSRRTTGFAFSCDEETTLAESYIASSTLDKAHAVPTAFRNSITRGKFSQ</sequence>
<dbReference type="SFLD" id="SFLDS00003">
    <property type="entry name" value="Haloacid_Dehalogenase"/>
    <property type="match status" value="1"/>
</dbReference>
<evidence type="ECO:0000256" key="11">
    <source>
        <dbReference type="ARBA" id="ARBA00023136"/>
    </source>
</evidence>
<dbReference type="Gene3D" id="2.70.150.10">
    <property type="entry name" value="Calcium-transporting ATPase, cytoplasmic transduction domain A"/>
    <property type="match status" value="1"/>
</dbReference>
<dbReference type="InterPro" id="IPR018303">
    <property type="entry name" value="ATPase_P-typ_P_site"/>
</dbReference>
<dbReference type="GO" id="GO:0012505">
    <property type="term" value="C:endomembrane system"/>
    <property type="evidence" value="ECO:0007669"/>
    <property type="project" value="UniProtKB-SubCell"/>
</dbReference>
<dbReference type="InterPro" id="IPR023298">
    <property type="entry name" value="ATPase_P-typ_TM_dom_sf"/>
</dbReference>